<dbReference type="PROSITE" id="PS00166">
    <property type="entry name" value="ENOYL_COA_HYDRATASE"/>
    <property type="match status" value="1"/>
</dbReference>
<comment type="caution">
    <text evidence="4">The sequence shown here is derived from an EMBL/GenBank/DDBJ whole genome shotgun (WGS) entry which is preliminary data.</text>
</comment>
<dbReference type="InterPro" id="IPR001753">
    <property type="entry name" value="Enoyl-CoA_hydra/iso"/>
</dbReference>
<evidence type="ECO:0000256" key="2">
    <source>
        <dbReference type="ARBA" id="ARBA00023239"/>
    </source>
</evidence>
<reference evidence="4" key="2">
    <citation type="submission" date="2020-09" db="EMBL/GenBank/DDBJ databases">
        <authorList>
            <person name="Sun Q."/>
            <person name="Zhou Y."/>
        </authorList>
    </citation>
    <scope>NUCLEOTIDE SEQUENCE</scope>
    <source>
        <strain evidence="4">CGMCC 1.12408</strain>
    </source>
</reference>
<dbReference type="GO" id="GO:0016829">
    <property type="term" value="F:lyase activity"/>
    <property type="evidence" value="ECO:0007669"/>
    <property type="project" value="UniProtKB-KW"/>
</dbReference>
<dbReference type="InterPro" id="IPR014748">
    <property type="entry name" value="Enoyl-CoA_hydra_C"/>
</dbReference>
<evidence type="ECO:0000256" key="3">
    <source>
        <dbReference type="RuleBase" id="RU003707"/>
    </source>
</evidence>
<name>A0A916S528_9BACI</name>
<protein>
    <submittedName>
        <fullName evidence="4">Crotonase</fullName>
    </submittedName>
</protein>
<dbReference type="Proteomes" id="UP000613512">
    <property type="component" value="Unassembled WGS sequence"/>
</dbReference>
<dbReference type="CDD" id="cd06558">
    <property type="entry name" value="crotonase-like"/>
    <property type="match status" value="1"/>
</dbReference>
<sequence length="253" mass="28589">MTKLIRYEIFPDNFSVITINRPEKRNAISLEMANELITIMDRAEKEPIKFLVITGAGEKMFCSGGDLNDFHGELSKEEAEKRLSKMMEVLYRIAIFKVPTIALLNGSAVGGGCEIASACDIRIAKTGTKFGFVQSNLGIIPGWGGGILLSKRVHPSFANQWIMEGNILEVEQLEMKGWVHRVVPIKEFGDMKTTLQPYINKSFHQMKILKGLFKEHINVQSLKEMMMNEVQHCATLWETNEHKEAVQAFLNKS</sequence>
<dbReference type="Gene3D" id="1.10.12.10">
    <property type="entry name" value="Lyase 2-enoyl-coa Hydratase, Chain A, domain 2"/>
    <property type="match status" value="1"/>
</dbReference>
<dbReference type="Pfam" id="PF00378">
    <property type="entry name" value="ECH_1"/>
    <property type="match status" value="1"/>
</dbReference>
<dbReference type="SUPFAM" id="SSF52096">
    <property type="entry name" value="ClpP/crotonase"/>
    <property type="match status" value="1"/>
</dbReference>
<proteinExistence type="inferred from homology"/>
<dbReference type="PANTHER" id="PTHR11941:SF54">
    <property type="entry name" value="ENOYL-COA HYDRATASE, MITOCHONDRIAL"/>
    <property type="match status" value="1"/>
</dbReference>
<dbReference type="EMBL" id="BMEY01000016">
    <property type="protein sequence ID" value="GGA83816.1"/>
    <property type="molecule type" value="Genomic_DNA"/>
</dbReference>
<dbReference type="AlphaFoldDB" id="A0A916S528"/>
<gene>
    <name evidence="4" type="ORF">GCM10008025_28670</name>
</gene>
<evidence type="ECO:0000256" key="1">
    <source>
        <dbReference type="ARBA" id="ARBA00005254"/>
    </source>
</evidence>
<organism evidence="4 5">
    <name type="scientific">Ornithinibacillus halotolerans</name>
    <dbReference type="NCBI Taxonomy" id="1274357"/>
    <lineage>
        <taxon>Bacteria</taxon>
        <taxon>Bacillati</taxon>
        <taxon>Bacillota</taxon>
        <taxon>Bacilli</taxon>
        <taxon>Bacillales</taxon>
        <taxon>Bacillaceae</taxon>
        <taxon>Ornithinibacillus</taxon>
    </lineage>
</organism>
<accession>A0A916S528</accession>
<dbReference type="GO" id="GO:0006635">
    <property type="term" value="P:fatty acid beta-oxidation"/>
    <property type="evidence" value="ECO:0007669"/>
    <property type="project" value="TreeGrafter"/>
</dbReference>
<comment type="similarity">
    <text evidence="1 3">Belongs to the enoyl-CoA hydratase/isomerase family.</text>
</comment>
<dbReference type="InterPro" id="IPR029045">
    <property type="entry name" value="ClpP/crotonase-like_dom_sf"/>
</dbReference>
<keyword evidence="2" id="KW-0456">Lyase</keyword>
<dbReference type="PANTHER" id="PTHR11941">
    <property type="entry name" value="ENOYL-COA HYDRATASE-RELATED"/>
    <property type="match status" value="1"/>
</dbReference>
<keyword evidence="5" id="KW-1185">Reference proteome</keyword>
<dbReference type="RefSeq" id="WP_188385360.1">
    <property type="nucleotide sequence ID" value="NZ_BMEY01000016.1"/>
</dbReference>
<dbReference type="Gene3D" id="3.90.226.10">
    <property type="entry name" value="2-enoyl-CoA Hydratase, Chain A, domain 1"/>
    <property type="match status" value="1"/>
</dbReference>
<dbReference type="InterPro" id="IPR018376">
    <property type="entry name" value="Enoyl-CoA_hyd/isom_CS"/>
</dbReference>
<evidence type="ECO:0000313" key="4">
    <source>
        <dbReference type="EMBL" id="GGA83816.1"/>
    </source>
</evidence>
<evidence type="ECO:0000313" key="5">
    <source>
        <dbReference type="Proteomes" id="UP000613512"/>
    </source>
</evidence>
<reference evidence="4" key="1">
    <citation type="journal article" date="2014" name="Int. J. Syst. Evol. Microbiol.">
        <title>Complete genome sequence of Corynebacterium casei LMG S-19264T (=DSM 44701T), isolated from a smear-ripened cheese.</title>
        <authorList>
            <consortium name="US DOE Joint Genome Institute (JGI-PGF)"/>
            <person name="Walter F."/>
            <person name="Albersmeier A."/>
            <person name="Kalinowski J."/>
            <person name="Ruckert C."/>
        </authorList>
    </citation>
    <scope>NUCLEOTIDE SEQUENCE</scope>
    <source>
        <strain evidence="4">CGMCC 1.12408</strain>
    </source>
</reference>